<organism evidence="1 2">
    <name type="scientific">Dankookia rubra</name>
    <dbReference type="NCBI Taxonomy" id="1442381"/>
    <lineage>
        <taxon>Bacteria</taxon>
        <taxon>Pseudomonadati</taxon>
        <taxon>Pseudomonadota</taxon>
        <taxon>Alphaproteobacteria</taxon>
        <taxon>Acetobacterales</taxon>
        <taxon>Roseomonadaceae</taxon>
        <taxon>Dankookia</taxon>
    </lineage>
</organism>
<reference evidence="1 2" key="1">
    <citation type="journal article" date="2016" name="J. Microbiol.">
        <title>Dankookia rubra gen. nov., sp. nov., an alphaproteobacterium isolated from sediment of a shallow stream.</title>
        <authorList>
            <person name="Kim W.H."/>
            <person name="Kim D.H."/>
            <person name="Kang K."/>
            <person name="Ahn T.Y."/>
        </authorList>
    </citation>
    <scope>NUCLEOTIDE SEQUENCE [LARGE SCALE GENOMIC DNA]</scope>
    <source>
        <strain evidence="1 2">JCM30602</strain>
    </source>
</reference>
<dbReference type="EMBL" id="SMSJ01000024">
    <property type="protein sequence ID" value="TDH61269.1"/>
    <property type="molecule type" value="Genomic_DNA"/>
</dbReference>
<keyword evidence="2" id="KW-1185">Reference proteome</keyword>
<dbReference type="AlphaFoldDB" id="A0A4R5QF07"/>
<dbReference type="Proteomes" id="UP000295096">
    <property type="component" value="Unassembled WGS sequence"/>
</dbReference>
<gene>
    <name evidence="1" type="ORF">E2C06_17845</name>
</gene>
<evidence type="ECO:0000313" key="1">
    <source>
        <dbReference type="EMBL" id="TDH61269.1"/>
    </source>
</evidence>
<sequence>MLNTGNIMNVHAEKPIIRSVRQGESIKLPVNGPTLQEITCDDIARLALAMHDHEYFFSLRRGLRFNFSRDLNGSGIQGLYIRRESDGKDTSHLFEIIFDYTLGKDDNFLYEADLIKDHGKDYEPSINCGKTRFVARSATIRIDWNSDEAQEWRSDIERLSRSPDTLTEWIEEDSEMLVRCGSTYFCRKPAILTINDLRRHVAAGMSLKDLTNRLKCSKCGKRGARVTVF</sequence>
<name>A0A4R5QF07_9PROT</name>
<dbReference type="OrthoDB" id="7064652at2"/>
<proteinExistence type="predicted"/>
<evidence type="ECO:0000313" key="2">
    <source>
        <dbReference type="Proteomes" id="UP000295096"/>
    </source>
</evidence>
<comment type="caution">
    <text evidence="1">The sequence shown here is derived from an EMBL/GenBank/DDBJ whole genome shotgun (WGS) entry which is preliminary data.</text>
</comment>
<protein>
    <submittedName>
        <fullName evidence="1">Uncharacterized protein</fullName>
    </submittedName>
</protein>
<accession>A0A4R5QF07</accession>